<dbReference type="Proteomes" id="UP001174909">
    <property type="component" value="Unassembled WGS sequence"/>
</dbReference>
<feature type="region of interest" description="Disordered" evidence="1">
    <location>
        <begin position="120"/>
        <end position="147"/>
    </location>
</feature>
<feature type="compositionally biased region" description="Basic and acidic residues" evidence="1">
    <location>
        <begin position="120"/>
        <end position="134"/>
    </location>
</feature>
<dbReference type="EMBL" id="CASHTH010002198">
    <property type="protein sequence ID" value="CAI8026091.1"/>
    <property type="molecule type" value="Genomic_DNA"/>
</dbReference>
<proteinExistence type="predicted"/>
<accession>A0AA35SCK7</accession>
<evidence type="ECO:0000313" key="2">
    <source>
        <dbReference type="EMBL" id="CAI8026091.1"/>
    </source>
</evidence>
<keyword evidence="3" id="KW-1185">Reference proteome</keyword>
<evidence type="ECO:0000313" key="3">
    <source>
        <dbReference type="Proteomes" id="UP001174909"/>
    </source>
</evidence>
<organism evidence="2 3">
    <name type="scientific">Geodia barretti</name>
    <name type="common">Barrett's horny sponge</name>
    <dbReference type="NCBI Taxonomy" id="519541"/>
    <lineage>
        <taxon>Eukaryota</taxon>
        <taxon>Metazoa</taxon>
        <taxon>Porifera</taxon>
        <taxon>Demospongiae</taxon>
        <taxon>Heteroscleromorpha</taxon>
        <taxon>Tetractinellida</taxon>
        <taxon>Astrophorina</taxon>
        <taxon>Geodiidae</taxon>
        <taxon>Geodia</taxon>
    </lineage>
</organism>
<reference evidence="2" key="1">
    <citation type="submission" date="2023-03" db="EMBL/GenBank/DDBJ databases">
        <authorList>
            <person name="Steffen K."/>
            <person name="Cardenas P."/>
        </authorList>
    </citation>
    <scope>NUCLEOTIDE SEQUENCE</scope>
</reference>
<evidence type="ECO:0000256" key="1">
    <source>
        <dbReference type="SAM" id="MobiDB-lite"/>
    </source>
</evidence>
<protein>
    <submittedName>
        <fullName evidence="2">Uncharacterized protein</fullName>
    </submittedName>
</protein>
<dbReference type="AlphaFoldDB" id="A0AA35SCK7"/>
<comment type="caution">
    <text evidence="2">The sequence shown here is derived from an EMBL/GenBank/DDBJ whole genome shotgun (WGS) entry which is preliminary data.</text>
</comment>
<sequence length="147" mass="16833">MYAFAFSTLSFDSVPLPIVFISPALAWQQGLALNCSVCLAMSLLTHFRHKRYAVGSEWANYLGEETWATVNKVAKLQKEQLTPANAQTLIDTPHFLKELESMKKLLSEFKSMKKRLAALEDREQEAQQRARELEALSPRRKYPRSET</sequence>
<gene>
    <name evidence="2" type="ORF">GBAR_LOCUS15039</name>
</gene>
<name>A0AA35SCK7_GEOBA</name>
<feature type="compositionally biased region" description="Basic residues" evidence="1">
    <location>
        <begin position="138"/>
        <end position="147"/>
    </location>
</feature>